<protein>
    <submittedName>
        <fullName evidence="2">Homeodomain-like protein</fullName>
    </submittedName>
</protein>
<accession>A0ABQ5DDJ6</accession>
<dbReference type="PANTHER" id="PTHR33116">
    <property type="entry name" value="REVERSE TRANSCRIPTASE ZINC-BINDING DOMAIN-CONTAINING PROTEIN-RELATED-RELATED"/>
    <property type="match status" value="1"/>
</dbReference>
<dbReference type="Proteomes" id="UP001151760">
    <property type="component" value="Unassembled WGS sequence"/>
</dbReference>
<name>A0ABQ5DDJ6_9ASTR</name>
<organism evidence="2 3">
    <name type="scientific">Tanacetum coccineum</name>
    <dbReference type="NCBI Taxonomy" id="301880"/>
    <lineage>
        <taxon>Eukaryota</taxon>
        <taxon>Viridiplantae</taxon>
        <taxon>Streptophyta</taxon>
        <taxon>Embryophyta</taxon>
        <taxon>Tracheophyta</taxon>
        <taxon>Spermatophyta</taxon>
        <taxon>Magnoliopsida</taxon>
        <taxon>eudicotyledons</taxon>
        <taxon>Gunneridae</taxon>
        <taxon>Pentapetalae</taxon>
        <taxon>asterids</taxon>
        <taxon>campanulids</taxon>
        <taxon>Asterales</taxon>
        <taxon>Asteraceae</taxon>
        <taxon>Asteroideae</taxon>
        <taxon>Anthemideae</taxon>
        <taxon>Anthemidinae</taxon>
        <taxon>Tanacetum</taxon>
    </lineage>
</organism>
<feature type="domain" description="Reverse transcriptase zinc-binding" evidence="1">
    <location>
        <begin position="14"/>
        <end position="103"/>
    </location>
</feature>
<sequence length="210" mass="25231">MDLPQWRDCRFSSFLVKCAWEALRPWGTEVSWYRVVWFSHGIPWHAFHMWLVMRNALKTQDRVRQWDVGLNTDLNLLRGTLCDSQPDSHNHLFFECSFSSRLWISIQSLACMETMSPIFHDIITYLQPMAHRRTTNSIIGRILVAAASYFIWVEHYNRLFKNVRRSPKEIRDIIIVTTRLKLLTFRFKNTTMVNKLLARWKMPRNFRFYG</sequence>
<keyword evidence="3" id="KW-1185">Reference proteome</keyword>
<proteinExistence type="predicted"/>
<evidence type="ECO:0000313" key="3">
    <source>
        <dbReference type="Proteomes" id="UP001151760"/>
    </source>
</evidence>
<gene>
    <name evidence="2" type="ORF">Tco_0937205</name>
</gene>
<dbReference type="EMBL" id="BQNB010015216">
    <property type="protein sequence ID" value="GJT37340.1"/>
    <property type="molecule type" value="Genomic_DNA"/>
</dbReference>
<dbReference type="Pfam" id="PF13966">
    <property type="entry name" value="zf-RVT"/>
    <property type="match status" value="1"/>
</dbReference>
<comment type="caution">
    <text evidence="2">The sequence shown here is derived from an EMBL/GenBank/DDBJ whole genome shotgun (WGS) entry which is preliminary data.</text>
</comment>
<dbReference type="InterPro" id="IPR026960">
    <property type="entry name" value="RVT-Znf"/>
</dbReference>
<reference evidence="2" key="2">
    <citation type="submission" date="2022-01" db="EMBL/GenBank/DDBJ databases">
        <authorList>
            <person name="Yamashiro T."/>
            <person name="Shiraishi A."/>
            <person name="Satake H."/>
            <person name="Nakayama K."/>
        </authorList>
    </citation>
    <scope>NUCLEOTIDE SEQUENCE</scope>
</reference>
<reference evidence="2" key="1">
    <citation type="journal article" date="2022" name="Int. J. Mol. Sci.">
        <title>Draft Genome of Tanacetum Coccineum: Genomic Comparison of Closely Related Tanacetum-Family Plants.</title>
        <authorList>
            <person name="Yamashiro T."/>
            <person name="Shiraishi A."/>
            <person name="Nakayama K."/>
            <person name="Satake H."/>
        </authorList>
    </citation>
    <scope>NUCLEOTIDE SEQUENCE</scope>
</reference>
<evidence type="ECO:0000313" key="2">
    <source>
        <dbReference type="EMBL" id="GJT37340.1"/>
    </source>
</evidence>
<dbReference type="PANTHER" id="PTHR33116:SF76">
    <property type="entry name" value="DUF4283 DOMAIN-CONTAINING PROTEIN"/>
    <property type="match status" value="1"/>
</dbReference>
<evidence type="ECO:0000259" key="1">
    <source>
        <dbReference type="Pfam" id="PF13966"/>
    </source>
</evidence>